<name>I4K5W9_9PSED</name>
<dbReference type="AlphaFoldDB" id="I4K5W9"/>
<proteinExistence type="predicted"/>
<sequence>MQDVNDSAEGKLVFISESSGNFISMPKKCIRRRVFIRSIFVSRAILPLEYMLDHIKGELNMGASSYSVRSILLMRGCTVDKHFY</sequence>
<dbReference type="HOGENOM" id="CLU_2524991_0_0_6"/>
<reference evidence="1" key="1">
    <citation type="journal article" date="2012" name="PLoS Genet.">
        <title>Comparative Genomics of Plant-Associated Pseudomonas spp.: Insights into Diversity and Inheritance of Traits Involved in Multitrophic Interactions.</title>
        <authorList>
            <person name="Loper J.E."/>
            <person name="Hassan K.A."/>
            <person name="Mavrodi D.V."/>
            <person name="Davis E.W.II."/>
            <person name="Lim C.K."/>
            <person name="Shaffer B.T."/>
            <person name="Elbourne L.D."/>
            <person name="Stockwell V.O."/>
            <person name="Hartney S.L."/>
            <person name="Breakwell K."/>
            <person name="Henkels M.D."/>
            <person name="Tetu S.G."/>
            <person name="Rangel L.I."/>
            <person name="Kidarsa T.A."/>
            <person name="Wilson N.L."/>
            <person name="van de Mortel J.E."/>
            <person name="Song C."/>
            <person name="Blumhagen R."/>
            <person name="Radune D."/>
            <person name="Hostetler J.B."/>
            <person name="Brinkac L.M."/>
            <person name="Durkin A.S."/>
            <person name="Kluepfel D.A."/>
            <person name="Wechter W.P."/>
            <person name="Anderson A.J."/>
            <person name="Kim Y.C."/>
            <person name="Pierson L.S.III."/>
            <person name="Pierson E.A."/>
            <person name="Lindow S.E."/>
            <person name="Kobayashi D.Y."/>
            <person name="Raaijmakers J.M."/>
            <person name="Weller D.M."/>
            <person name="Thomashow L.S."/>
            <person name="Allen A.E."/>
            <person name="Paulsen I.T."/>
        </authorList>
    </citation>
    <scope>NUCLEOTIDE SEQUENCE [LARGE SCALE GENOMIC DNA]</scope>
    <source>
        <strain evidence="1">SS101</strain>
    </source>
</reference>
<organism evidence="1">
    <name type="scientific">Pseudomonas lactis</name>
    <dbReference type="NCBI Taxonomy" id="1615674"/>
    <lineage>
        <taxon>Bacteria</taxon>
        <taxon>Pseudomonadati</taxon>
        <taxon>Pseudomonadota</taxon>
        <taxon>Gammaproteobacteria</taxon>
        <taxon>Pseudomonadales</taxon>
        <taxon>Pseudomonadaceae</taxon>
        <taxon>Pseudomonas</taxon>
    </lineage>
</organism>
<dbReference type="Proteomes" id="UP000003213">
    <property type="component" value="Chromosome"/>
</dbReference>
<gene>
    <name evidence="1" type="ORF">PflSS101_1675</name>
</gene>
<evidence type="ECO:0000313" key="1">
    <source>
        <dbReference type="EMBL" id="EIK60109.1"/>
    </source>
</evidence>
<dbReference type="EMBL" id="AHPN01000001">
    <property type="protein sequence ID" value="EIK60109.1"/>
    <property type="molecule type" value="Genomic_DNA"/>
</dbReference>
<protein>
    <submittedName>
        <fullName evidence="1">Uncharacterized protein</fullName>
    </submittedName>
</protein>
<accession>I4K5W9</accession>
<comment type="caution">
    <text evidence="1">The sequence shown here is derived from an EMBL/GenBank/DDBJ whole genome shotgun (WGS) entry which is preliminary data.</text>
</comment>